<dbReference type="GO" id="GO:0019563">
    <property type="term" value="P:glycerol catabolic process"/>
    <property type="evidence" value="ECO:0007669"/>
    <property type="project" value="TreeGrafter"/>
</dbReference>
<comment type="caution">
    <text evidence="9">The sequence shown here is derived from an EMBL/GenBank/DDBJ whole genome shotgun (WGS) entry which is preliminary data.</text>
</comment>
<dbReference type="GO" id="GO:0005524">
    <property type="term" value="F:ATP binding"/>
    <property type="evidence" value="ECO:0007669"/>
    <property type="project" value="UniProtKB-KW"/>
</dbReference>
<evidence type="ECO:0000256" key="6">
    <source>
        <dbReference type="ARBA" id="ARBA00022840"/>
    </source>
</evidence>
<dbReference type="GO" id="GO:0004370">
    <property type="term" value="F:glycerol kinase activity"/>
    <property type="evidence" value="ECO:0007669"/>
    <property type="project" value="TreeGrafter"/>
</dbReference>
<proteinExistence type="inferred from homology"/>
<feature type="domain" description="Carbohydrate kinase FGGY C-terminal" evidence="8">
    <location>
        <begin position="242"/>
        <end position="314"/>
    </location>
</feature>
<dbReference type="Pfam" id="PF00370">
    <property type="entry name" value="FGGY_N"/>
    <property type="match status" value="1"/>
</dbReference>
<evidence type="ECO:0000256" key="3">
    <source>
        <dbReference type="ARBA" id="ARBA00022741"/>
    </source>
</evidence>
<dbReference type="Gene3D" id="3.30.420.40">
    <property type="match status" value="2"/>
</dbReference>
<dbReference type="InterPro" id="IPR043129">
    <property type="entry name" value="ATPase_NBD"/>
</dbReference>
<comment type="similarity">
    <text evidence="1">Belongs to the FGGY kinase family.</text>
</comment>
<reference evidence="9 10" key="1">
    <citation type="journal article" date="2018" name="Nat. Biotechnol.">
        <title>A standardized bacterial taxonomy based on genome phylogeny substantially revises the tree of life.</title>
        <authorList>
            <person name="Parks D.H."/>
            <person name="Chuvochina M."/>
            <person name="Waite D.W."/>
            <person name="Rinke C."/>
            <person name="Skarshewski A."/>
            <person name="Chaumeil P.A."/>
            <person name="Hugenholtz P."/>
        </authorList>
    </citation>
    <scope>NUCLEOTIDE SEQUENCE [LARGE SCALE GENOMIC DNA]</scope>
    <source>
        <strain evidence="9">UBA9380</strain>
    </source>
</reference>
<dbReference type="AlphaFoldDB" id="A0A352IP67"/>
<evidence type="ECO:0000259" key="7">
    <source>
        <dbReference type="Pfam" id="PF00370"/>
    </source>
</evidence>
<dbReference type="GO" id="GO:0005829">
    <property type="term" value="C:cytosol"/>
    <property type="evidence" value="ECO:0007669"/>
    <property type="project" value="TreeGrafter"/>
</dbReference>
<dbReference type="InterPro" id="IPR018485">
    <property type="entry name" value="FGGY_C"/>
</dbReference>
<sequence>LFDLQGNIHAPRQQEFPQHFPASGWVEHNPEDLWSSVKQTCDAVMAEECGDRDEVIAVGITNQRETTVVWDRQTGEPVYNAIVWQDRRTASYCESLKSEGLEPWVSSKTGLLVDPYFSATKLRWILENVAGVRERAERGELAFGTVDSFLLWRLTGGREHRTDATNASRTMLFNIHNQKWDPELLQLFDIPESLLPEVMDSADQFGRITEGGALNGTSVLGVAGDQQAALFGQTCFGIGMAKSTYGTGCFLMLNTGDKALQSKHRLLTTVAYRVNGKPTYALEGSIFIAGATIQWLRDGLRLIRDACETEPLAEGTPVDHGVYL</sequence>
<gene>
    <name evidence="9" type="ORF">DC045_02760</name>
</gene>
<evidence type="ECO:0000259" key="8">
    <source>
        <dbReference type="Pfam" id="PF02782"/>
    </source>
</evidence>
<dbReference type="PANTHER" id="PTHR10196">
    <property type="entry name" value="SUGAR KINASE"/>
    <property type="match status" value="1"/>
</dbReference>
<dbReference type="InterPro" id="IPR018483">
    <property type="entry name" value="Carb_kinase_FGGY_CS"/>
</dbReference>
<protein>
    <submittedName>
        <fullName evidence="9">Glycerol kinase</fullName>
    </submittedName>
</protein>
<dbReference type="EMBL" id="DNNA01000044">
    <property type="protein sequence ID" value="HBC33250.1"/>
    <property type="molecule type" value="Genomic_DNA"/>
</dbReference>
<evidence type="ECO:0000313" key="9">
    <source>
        <dbReference type="EMBL" id="HBC33250.1"/>
    </source>
</evidence>
<evidence type="ECO:0000256" key="2">
    <source>
        <dbReference type="ARBA" id="ARBA00022679"/>
    </source>
</evidence>
<name>A0A352IP67_9GAMM</name>
<keyword evidence="4 9" id="KW-0418">Kinase</keyword>
<accession>A0A352IP67</accession>
<dbReference type="PANTHER" id="PTHR10196:SF78">
    <property type="entry name" value="GLYCEROL KINASE"/>
    <property type="match status" value="1"/>
</dbReference>
<evidence type="ECO:0000256" key="5">
    <source>
        <dbReference type="ARBA" id="ARBA00022798"/>
    </source>
</evidence>
<evidence type="ECO:0000256" key="1">
    <source>
        <dbReference type="ARBA" id="ARBA00009156"/>
    </source>
</evidence>
<keyword evidence="6" id="KW-0067">ATP-binding</keyword>
<dbReference type="PROSITE" id="PS00933">
    <property type="entry name" value="FGGY_KINASES_1"/>
    <property type="match status" value="1"/>
</dbReference>
<evidence type="ECO:0000313" key="10">
    <source>
        <dbReference type="Proteomes" id="UP000263489"/>
    </source>
</evidence>
<keyword evidence="5" id="KW-0319">Glycerol metabolism</keyword>
<feature type="non-terminal residue" evidence="9">
    <location>
        <position position="324"/>
    </location>
</feature>
<organism evidence="9 10">
    <name type="scientific">Marinobacter adhaerens</name>
    <dbReference type="NCBI Taxonomy" id="1033846"/>
    <lineage>
        <taxon>Bacteria</taxon>
        <taxon>Pseudomonadati</taxon>
        <taxon>Pseudomonadota</taxon>
        <taxon>Gammaproteobacteria</taxon>
        <taxon>Pseudomonadales</taxon>
        <taxon>Marinobacteraceae</taxon>
        <taxon>Marinobacter</taxon>
    </lineage>
</organism>
<keyword evidence="2" id="KW-0808">Transferase</keyword>
<keyword evidence="3" id="KW-0547">Nucleotide-binding</keyword>
<dbReference type="Pfam" id="PF02782">
    <property type="entry name" value="FGGY_C"/>
    <property type="match status" value="1"/>
</dbReference>
<evidence type="ECO:0000256" key="4">
    <source>
        <dbReference type="ARBA" id="ARBA00022777"/>
    </source>
</evidence>
<dbReference type="FunFam" id="3.30.420.40:FF:000008">
    <property type="entry name" value="Glycerol kinase"/>
    <property type="match status" value="1"/>
</dbReference>
<dbReference type="InterPro" id="IPR018484">
    <property type="entry name" value="FGGY_N"/>
</dbReference>
<dbReference type="SUPFAM" id="SSF53067">
    <property type="entry name" value="Actin-like ATPase domain"/>
    <property type="match status" value="2"/>
</dbReference>
<feature type="non-terminal residue" evidence="9">
    <location>
        <position position="1"/>
    </location>
</feature>
<feature type="domain" description="Carbohydrate kinase FGGY N-terminal" evidence="7">
    <location>
        <begin position="1"/>
        <end position="232"/>
    </location>
</feature>
<dbReference type="Proteomes" id="UP000263489">
    <property type="component" value="Unassembled WGS sequence"/>
</dbReference>